<keyword evidence="9" id="KW-1185">Reference proteome</keyword>
<organism evidence="8 9">
    <name type="scientific">Arabidopsis thaliana x Arabidopsis arenosa</name>
    <dbReference type="NCBI Taxonomy" id="1240361"/>
    <lineage>
        <taxon>Eukaryota</taxon>
        <taxon>Viridiplantae</taxon>
        <taxon>Streptophyta</taxon>
        <taxon>Embryophyta</taxon>
        <taxon>Tracheophyta</taxon>
        <taxon>Spermatophyta</taxon>
        <taxon>Magnoliopsida</taxon>
        <taxon>eudicotyledons</taxon>
        <taxon>Gunneridae</taxon>
        <taxon>Pentapetalae</taxon>
        <taxon>rosids</taxon>
        <taxon>malvids</taxon>
        <taxon>Brassicales</taxon>
        <taxon>Brassicaceae</taxon>
        <taxon>Camelineae</taxon>
        <taxon>Arabidopsis</taxon>
    </lineage>
</organism>
<dbReference type="PANTHER" id="PTHR31044:SF141">
    <property type="entry name" value="CARBOHYDRATE-BINDING X8 DOMAIN SUPERFAMILY PROTEIN"/>
    <property type="match status" value="1"/>
</dbReference>
<evidence type="ECO:0000256" key="3">
    <source>
        <dbReference type="ARBA" id="ARBA00022729"/>
    </source>
</evidence>
<protein>
    <submittedName>
        <fullName evidence="8">X8 domain</fullName>
    </submittedName>
</protein>
<keyword evidence="2" id="KW-0325">Glycoprotein</keyword>
<evidence type="ECO:0000256" key="2">
    <source>
        <dbReference type="ARBA" id="ARBA00022622"/>
    </source>
</evidence>
<dbReference type="InterPro" id="IPR044788">
    <property type="entry name" value="X8_dom_prot"/>
</dbReference>
<accession>A0A8T2GTB5</accession>
<feature type="domain" description="X8" evidence="7">
    <location>
        <begin position="25"/>
        <end position="110"/>
    </location>
</feature>
<dbReference type="EMBL" id="JAEFBK010000001">
    <property type="protein sequence ID" value="KAG7650799.1"/>
    <property type="molecule type" value="Genomic_DNA"/>
</dbReference>
<gene>
    <name evidence="8" type="ORF">ISN45_At01g057340</name>
</gene>
<evidence type="ECO:0000256" key="4">
    <source>
        <dbReference type="ARBA" id="ARBA00023157"/>
    </source>
</evidence>
<dbReference type="FunFam" id="1.20.58.1040:FF:000003">
    <property type="entry name" value="glucan endo-1,3-beta-glucosidase 7"/>
    <property type="match status" value="1"/>
</dbReference>
<dbReference type="AlphaFoldDB" id="A0A8T2GTB5"/>
<dbReference type="Pfam" id="PF07983">
    <property type="entry name" value="X8"/>
    <property type="match status" value="1"/>
</dbReference>
<reference evidence="8 9" key="1">
    <citation type="submission" date="2020-12" db="EMBL/GenBank/DDBJ databases">
        <title>Concerted genomic and epigenomic changes stabilize Arabidopsis allopolyploids.</title>
        <authorList>
            <person name="Chen Z."/>
        </authorList>
    </citation>
    <scope>NUCLEOTIDE SEQUENCE [LARGE SCALE GENOMIC DNA]</scope>
    <source>
        <strain evidence="8">Allo738</strain>
        <tissue evidence="8">Leaf</tissue>
    </source>
</reference>
<keyword evidence="3 6" id="KW-0732">Signal</keyword>
<dbReference type="GO" id="GO:0098552">
    <property type="term" value="C:side of membrane"/>
    <property type="evidence" value="ECO:0007669"/>
    <property type="project" value="UniProtKB-KW"/>
</dbReference>
<sequence>MISQLTLIFFLSLVVIQPFHILAKTWCVAAASATDTQLQANIDWACNEGKVDCVKINPGGVCYEPNTLTSHASFVMNDYYRNHGSIEEACEFNHTGQIISGDPSYRRCRYS</sequence>
<dbReference type="InterPro" id="IPR012946">
    <property type="entry name" value="X8"/>
</dbReference>
<evidence type="ECO:0000313" key="8">
    <source>
        <dbReference type="EMBL" id="KAG7650799.1"/>
    </source>
</evidence>
<dbReference type="SMART" id="SM00768">
    <property type="entry name" value="X8"/>
    <property type="match status" value="1"/>
</dbReference>
<dbReference type="PANTHER" id="PTHR31044">
    <property type="entry name" value="BETA-1,3 GLUCANASE"/>
    <property type="match status" value="1"/>
</dbReference>
<dbReference type="Proteomes" id="UP000694240">
    <property type="component" value="Chromosome 1"/>
</dbReference>
<evidence type="ECO:0000259" key="7">
    <source>
        <dbReference type="SMART" id="SM00768"/>
    </source>
</evidence>
<evidence type="ECO:0000256" key="6">
    <source>
        <dbReference type="SAM" id="SignalP"/>
    </source>
</evidence>
<name>A0A8T2GTB5_9BRAS</name>
<evidence type="ECO:0000256" key="1">
    <source>
        <dbReference type="ARBA" id="ARBA00004609"/>
    </source>
</evidence>
<dbReference type="GO" id="GO:0005886">
    <property type="term" value="C:plasma membrane"/>
    <property type="evidence" value="ECO:0007669"/>
    <property type="project" value="UniProtKB-SubCell"/>
</dbReference>
<proteinExistence type="predicted"/>
<feature type="signal peptide" evidence="6">
    <location>
        <begin position="1"/>
        <end position="23"/>
    </location>
</feature>
<comment type="subcellular location">
    <subcellularLocation>
        <location evidence="1">Cell membrane</location>
        <topology evidence="1">Lipid-anchor</topology>
        <topology evidence="1">GPI-anchor</topology>
    </subcellularLocation>
</comment>
<keyword evidence="2" id="KW-0472">Membrane</keyword>
<dbReference type="GO" id="GO:0009506">
    <property type="term" value="C:plasmodesma"/>
    <property type="evidence" value="ECO:0007669"/>
    <property type="project" value="UniProtKB-ARBA"/>
</dbReference>
<keyword evidence="5" id="KW-0449">Lipoprotein</keyword>
<evidence type="ECO:0000256" key="5">
    <source>
        <dbReference type="ARBA" id="ARBA00023288"/>
    </source>
</evidence>
<feature type="chain" id="PRO_5035907635" evidence="6">
    <location>
        <begin position="24"/>
        <end position="111"/>
    </location>
</feature>
<evidence type="ECO:0000313" key="9">
    <source>
        <dbReference type="Proteomes" id="UP000694240"/>
    </source>
</evidence>
<keyword evidence="4" id="KW-1015">Disulfide bond</keyword>
<keyword evidence="2" id="KW-0336">GPI-anchor</keyword>
<dbReference type="SMR" id="A0A8T2GTB5"/>
<comment type="caution">
    <text evidence="8">The sequence shown here is derived from an EMBL/GenBank/DDBJ whole genome shotgun (WGS) entry which is preliminary data.</text>
</comment>
<dbReference type="Gene3D" id="1.20.58.1040">
    <property type="match status" value="1"/>
</dbReference>